<gene>
    <name evidence="16" type="primary">AMBP</name>
    <name evidence="16" type="ORF">EYF80_019010</name>
</gene>
<protein>
    <submittedName>
        <fullName evidence="16">Protein AMBP</fullName>
    </submittedName>
</protein>
<evidence type="ECO:0000256" key="9">
    <source>
        <dbReference type="ARBA" id="ARBA00022900"/>
    </source>
</evidence>
<evidence type="ECO:0000256" key="6">
    <source>
        <dbReference type="ARBA" id="ARBA00022530"/>
    </source>
</evidence>
<keyword evidence="7" id="KW-0646">Protease inhibitor</keyword>
<dbReference type="InterPro" id="IPR012674">
    <property type="entry name" value="Calycin"/>
</dbReference>
<dbReference type="GO" id="GO:0016491">
    <property type="term" value="F:oxidoreductase activity"/>
    <property type="evidence" value="ECO:0007669"/>
    <property type="project" value="UniProtKB-KW"/>
</dbReference>
<dbReference type="Pfam" id="PF00014">
    <property type="entry name" value="Kunitz_BPTI"/>
    <property type="match status" value="1"/>
</dbReference>
<dbReference type="SUPFAM" id="SSF53098">
    <property type="entry name" value="Ribonuclease H-like"/>
    <property type="match status" value="1"/>
</dbReference>
<dbReference type="GO" id="GO:0006139">
    <property type="term" value="P:nucleobase-containing compound metabolic process"/>
    <property type="evidence" value="ECO:0007669"/>
    <property type="project" value="InterPro"/>
</dbReference>
<evidence type="ECO:0000256" key="13">
    <source>
        <dbReference type="ARBA" id="ARBA00023157"/>
    </source>
</evidence>
<organism evidence="16 17">
    <name type="scientific">Liparis tanakae</name>
    <name type="common">Tanaka's snailfish</name>
    <dbReference type="NCBI Taxonomy" id="230148"/>
    <lineage>
        <taxon>Eukaryota</taxon>
        <taxon>Metazoa</taxon>
        <taxon>Chordata</taxon>
        <taxon>Craniata</taxon>
        <taxon>Vertebrata</taxon>
        <taxon>Euteleostomi</taxon>
        <taxon>Actinopterygii</taxon>
        <taxon>Neopterygii</taxon>
        <taxon>Teleostei</taxon>
        <taxon>Neoteleostei</taxon>
        <taxon>Acanthomorphata</taxon>
        <taxon>Eupercaria</taxon>
        <taxon>Perciformes</taxon>
        <taxon>Cottioidei</taxon>
        <taxon>Cottales</taxon>
        <taxon>Liparidae</taxon>
        <taxon>Liparis</taxon>
    </lineage>
</organism>
<evidence type="ECO:0000256" key="8">
    <source>
        <dbReference type="ARBA" id="ARBA00022792"/>
    </source>
</evidence>
<dbReference type="InterPro" id="IPR029856">
    <property type="entry name" value="AMBP"/>
</dbReference>
<name>A0A4Z2HYC7_9TELE</name>
<comment type="caution">
    <text evidence="16">The sequence shown here is derived from an EMBL/GenBank/DDBJ whole genome shotgun (WGS) entry which is preliminary data.</text>
</comment>
<keyword evidence="10" id="KW-0325">Glycoprotein</keyword>
<evidence type="ECO:0000256" key="1">
    <source>
        <dbReference type="ARBA" id="ARBA00004202"/>
    </source>
</evidence>
<dbReference type="InterPro" id="IPR002223">
    <property type="entry name" value="Kunitz_BPTI"/>
</dbReference>
<dbReference type="CDD" id="cd22597">
    <property type="entry name" value="Kunitz_bikunin_2-like"/>
    <property type="match status" value="1"/>
</dbReference>
<dbReference type="Pfam" id="PF00061">
    <property type="entry name" value="Lipocalin"/>
    <property type="match status" value="1"/>
</dbReference>
<feature type="compositionally biased region" description="Basic and acidic residues" evidence="14">
    <location>
        <begin position="961"/>
        <end position="980"/>
    </location>
</feature>
<dbReference type="InterPro" id="IPR022272">
    <property type="entry name" value="Lipocalin_CS"/>
</dbReference>
<comment type="subcellular location">
    <subcellularLocation>
        <location evidence="1">Cell membrane</location>
        <topology evidence="1">Peripheral membrane protein</topology>
    </subcellularLocation>
    <subcellularLocation>
        <location evidence="3">Cytoplasm</location>
        <location evidence="3">Cytosol</location>
    </subcellularLocation>
    <subcellularLocation>
        <location evidence="4">Mitochondrion inner membrane</location>
        <topology evidence="4">Peripheral membrane protein</topology>
    </subcellularLocation>
    <subcellularLocation>
        <location evidence="2">Secreted</location>
        <location evidence="2">Extracellular space</location>
        <location evidence="2">Extracellular matrix</location>
    </subcellularLocation>
</comment>
<dbReference type="Gene3D" id="4.10.410.10">
    <property type="entry name" value="Pancreatic trypsin inhibitor Kunitz domain"/>
    <property type="match status" value="1"/>
</dbReference>
<evidence type="ECO:0000256" key="7">
    <source>
        <dbReference type="ARBA" id="ARBA00022690"/>
    </source>
</evidence>
<evidence type="ECO:0000259" key="15">
    <source>
        <dbReference type="PROSITE" id="PS50279"/>
    </source>
</evidence>
<evidence type="ECO:0000313" key="16">
    <source>
        <dbReference type="EMBL" id="TNN70727.1"/>
    </source>
</evidence>
<keyword evidence="6" id="KW-0964">Secreted</keyword>
<accession>A0A4Z2HYC7</accession>
<keyword evidence="8" id="KW-0472">Membrane</keyword>
<evidence type="ECO:0000256" key="5">
    <source>
        <dbReference type="ARBA" id="ARBA00022475"/>
    </source>
</evidence>
<feature type="region of interest" description="Disordered" evidence="14">
    <location>
        <begin position="814"/>
        <end position="857"/>
    </location>
</feature>
<evidence type="ECO:0000256" key="11">
    <source>
        <dbReference type="ARBA" id="ARBA00023002"/>
    </source>
</evidence>
<dbReference type="OrthoDB" id="18193at2759"/>
<sequence>MQWITLIPRVRMLRAVSVVSLLVLGSAWIVNTVPLALEPFNPIQDNFDLAQFMGKWYEVAVVSTCPYYMQRKRGNPFSVALELQHVASDASFTMKTTSFRNGSCQQIPRDYALTSTPGRFYHHIASRTLSVTASVLEDFKRLVRQHGVSDDAIIMNQNKGWCIPGERVPQPVAPQPQRWEVDPVPPVVPAQDVYIGNVRIEPLYPTQENFDLTRTGATEGKLEATRRMLRHGSCKEISMEYELTTTPGRFTYHLKSIKISSVLISTEWDADVDAYVVHTNYNEYAIVMTSKVKTSGEKSISVKLYSRTMDVRDTVLDDFKTLVGEQGMSEDNLVVQRTKRNPLPALVTEDDEGSGDDSAIFNGTAVCRLPMAAQPCTGQPPVWAFDSTVGLCVPYKQGFCQGNANKFYRKAECDEYCGVLNDGLDPAVLRDQLFELWNRKDLQTLHLAAIQGFSKLSEPLEALLTILEGCPGKQKGRSHTLGLHILMEFQTWMKEHPQVPLSSLFEHQALQQRALSLMTDTQSGFVDGLILIYQLDSMDPAILRSNIMTLQALHCYKEAAVLSIKLKLQKELNMEEMCVPLILQNKLPMAESFVTGHNDLEQQLVTLLDSWCHPYFNEEEIYKRFPHFSVTKRGMSQIQPKMLTKHVFRLVEKFHIDQGLCPNALHKRRLDSLRFLMYKRFVEASYGMSGDLKCLIATWHQLIEEPLKMEAMLDLLNVHQKIQRRKVNRTPNGPQEVLVGKNSPEKGLSLMVQQVLGRPLDKTEQMSNWEKRPLRISQIRYAVADAYCLLDVYSALSSNPAYFGLPADLRSISSSQPEKSATKKQAHGKEECQGAQRVSPPRSNTEKGLLCGEKRSEGIPPLPPQQLRVVCDNMLQGLGRYLRCLGVDVIMLESTDDHRVAAEARDQAVRVLRHFNVQLTPSDIFSRCQAGPGSPASEEREKKGYLETERKEEVRVSSAEEGTKEKANMLRPSEGRENNVDRSPCTTLGPCGKAERKADAFCQPASPYSSFFQEDEAARSGPAGRPSSSGATSFHIDSYAL</sequence>
<dbReference type="SUPFAM" id="SSF57362">
    <property type="entry name" value="BPTI-like"/>
    <property type="match status" value="1"/>
</dbReference>
<evidence type="ECO:0000256" key="4">
    <source>
        <dbReference type="ARBA" id="ARBA00004637"/>
    </source>
</evidence>
<dbReference type="GO" id="GO:0008408">
    <property type="term" value="F:3'-5' exonuclease activity"/>
    <property type="evidence" value="ECO:0007669"/>
    <property type="project" value="InterPro"/>
</dbReference>
<reference evidence="16 17" key="1">
    <citation type="submission" date="2019-03" db="EMBL/GenBank/DDBJ databases">
        <title>First draft genome of Liparis tanakae, snailfish: a comprehensive survey of snailfish specific genes.</title>
        <authorList>
            <person name="Kim W."/>
            <person name="Song I."/>
            <person name="Jeong J.-H."/>
            <person name="Kim D."/>
            <person name="Kim S."/>
            <person name="Ryu S."/>
            <person name="Song J.Y."/>
            <person name="Lee S.K."/>
        </authorList>
    </citation>
    <scope>NUCLEOTIDE SEQUENCE [LARGE SCALE GENOMIC DNA]</scope>
    <source>
        <tissue evidence="16">Muscle</tissue>
    </source>
</reference>
<evidence type="ECO:0000313" key="17">
    <source>
        <dbReference type="Proteomes" id="UP000314294"/>
    </source>
</evidence>
<evidence type="ECO:0000256" key="12">
    <source>
        <dbReference type="ARBA" id="ARBA00023128"/>
    </source>
</evidence>
<dbReference type="Gene3D" id="2.40.128.20">
    <property type="match status" value="3"/>
</dbReference>
<keyword evidence="13" id="KW-1015">Disulfide bond</keyword>
<evidence type="ECO:0000256" key="14">
    <source>
        <dbReference type="SAM" id="MobiDB-lite"/>
    </source>
</evidence>
<feature type="region of interest" description="Disordered" evidence="14">
    <location>
        <begin position="926"/>
        <end position="989"/>
    </location>
</feature>
<dbReference type="InterPro" id="IPR000566">
    <property type="entry name" value="Lipocln_cytosolic_FA-bd_dom"/>
</dbReference>
<evidence type="ECO:0000256" key="10">
    <source>
        <dbReference type="ARBA" id="ARBA00022974"/>
    </source>
</evidence>
<dbReference type="AlphaFoldDB" id="A0A4Z2HYC7"/>
<evidence type="ECO:0000256" key="2">
    <source>
        <dbReference type="ARBA" id="ARBA00004498"/>
    </source>
</evidence>
<keyword evidence="5" id="KW-1003">Cell membrane</keyword>
<dbReference type="Proteomes" id="UP000314294">
    <property type="component" value="Unassembled WGS sequence"/>
</dbReference>
<keyword evidence="10" id="KW-0654">Proteoglycan</keyword>
<dbReference type="GO" id="GO:0005886">
    <property type="term" value="C:plasma membrane"/>
    <property type="evidence" value="ECO:0007669"/>
    <property type="project" value="UniProtKB-SubCell"/>
</dbReference>
<dbReference type="SMART" id="SM00131">
    <property type="entry name" value="KU"/>
    <property type="match status" value="1"/>
</dbReference>
<dbReference type="GO" id="GO:0003676">
    <property type="term" value="F:nucleic acid binding"/>
    <property type="evidence" value="ECO:0007669"/>
    <property type="project" value="InterPro"/>
</dbReference>
<dbReference type="InterPro" id="IPR036880">
    <property type="entry name" value="Kunitz_BPTI_sf"/>
</dbReference>
<dbReference type="PROSITE" id="PS50279">
    <property type="entry name" value="BPTI_KUNITZ_2"/>
    <property type="match status" value="1"/>
</dbReference>
<dbReference type="SUPFAM" id="SSF50814">
    <property type="entry name" value="Lipocalins"/>
    <property type="match status" value="2"/>
</dbReference>
<dbReference type="Pfam" id="PF01612">
    <property type="entry name" value="DNA_pol_A_exo1"/>
    <property type="match status" value="1"/>
</dbReference>
<proteinExistence type="predicted"/>
<dbReference type="PANTHER" id="PTHR46676">
    <property type="entry name" value="PROTEIN AMBP"/>
    <property type="match status" value="1"/>
</dbReference>
<dbReference type="InterPro" id="IPR002562">
    <property type="entry name" value="3'-5'_exonuclease_dom"/>
</dbReference>
<keyword evidence="12" id="KW-0496">Mitochondrion</keyword>
<dbReference type="InterPro" id="IPR036397">
    <property type="entry name" value="RNaseH_sf"/>
</dbReference>
<evidence type="ECO:0000256" key="3">
    <source>
        <dbReference type="ARBA" id="ARBA00004514"/>
    </source>
</evidence>
<feature type="region of interest" description="Disordered" evidence="14">
    <location>
        <begin position="1013"/>
        <end position="1041"/>
    </location>
</feature>
<dbReference type="InterPro" id="IPR012337">
    <property type="entry name" value="RNaseH-like_sf"/>
</dbReference>
<feature type="compositionally biased region" description="Low complexity" evidence="14">
    <location>
        <begin position="1019"/>
        <end position="1031"/>
    </location>
</feature>
<keyword evidence="17" id="KW-1185">Reference proteome</keyword>
<dbReference type="GO" id="GO:0005829">
    <property type="term" value="C:cytosol"/>
    <property type="evidence" value="ECO:0007669"/>
    <property type="project" value="UniProtKB-SubCell"/>
</dbReference>
<keyword evidence="8" id="KW-0999">Mitochondrion inner membrane</keyword>
<keyword evidence="9" id="KW-0722">Serine protease inhibitor</keyword>
<dbReference type="GO" id="GO:0004867">
    <property type="term" value="F:serine-type endopeptidase inhibitor activity"/>
    <property type="evidence" value="ECO:0007669"/>
    <property type="project" value="UniProtKB-KW"/>
</dbReference>
<dbReference type="EMBL" id="SRLO01000159">
    <property type="protein sequence ID" value="TNN70727.1"/>
    <property type="molecule type" value="Genomic_DNA"/>
</dbReference>
<dbReference type="GO" id="GO:0005743">
    <property type="term" value="C:mitochondrial inner membrane"/>
    <property type="evidence" value="ECO:0007669"/>
    <property type="project" value="UniProtKB-SubCell"/>
</dbReference>
<dbReference type="Gene3D" id="3.30.420.10">
    <property type="entry name" value="Ribonuclease H-like superfamily/Ribonuclease H"/>
    <property type="match status" value="1"/>
</dbReference>
<feature type="domain" description="BPTI/Kunitz inhibitor" evidence="15">
    <location>
        <begin position="367"/>
        <end position="417"/>
    </location>
</feature>
<feature type="compositionally biased region" description="Basic and acidic residues" evidence="14">
    <location>
        <begin position="937"/>
        <end position="955"/>
    </location>
</feature>
<keyword evidence="11" id="KW-0560">Oxidoreductase</keyword>
<keyword evidence="6" id="KW-0272">Extracellular matrix</keyword>
<dbReference type="PANTHER" id="PTHR46676:SF1">
    <property type="entry name" value="PROTEIN AMBP"/>
    <property type="match status" value="1"/>
</dbReference>
<dbReference type="PROSITE" id="PS00213">
    <property type="entry name" value="LIPOCALIN"/>
    <property type="match status" value="1"/>
</dbReference>